<dbReference type="PANTHER" id="PTHR10584">
    <property type="entry name" value="SUGAR KINASE"/>
    <property type="match status" value="1"/>
</dbReference>
<evidence type="ECO:0000256" key="1">
    <source>
        <dbReference type="ARBA" id="ARBA00022679"/>
    </source>
</evidence>
<dbReference type="AlphaFoldDB" id="A0A4R7FFS4"/>
<evidence type="ECO:0000313" key="4">
    <source>
        <dbReference type="EMBL" id="TDS75720.1"/>
    </source>
</evidence>
<keyword evidence="5" id="KW-1185">Reference proteome</keyword>
<dbReference type="InterPro" id="IPR029056">
    <property type="entry name" value="Ribokinase-like"/>
</dbReference>
<comment type="caution">
    <text evidence="4">The sequence shown here is derived from an EMBL/GenBank/DDBJ whole genome shotgun (WGS) entry which is preliminary data.</text>
</comment>
<reference evidence="4 5" key="1">
    <citation type="submission" date="2019-03" db="EMBL/GenBank/DDBJ databases">
        <title>Genomic Encyclopedia of Archaeal and Bacterial Type Strains, Phase II (KMG-II): from individual species to whole genera.</title>
        <authorList>
            <person name="Goeker M."/>
        </authorList>
    </citation>
    <scope>NUCLEOTIDE SEQUENCE [LARGE SCALE GENOMIC DNA]</scope>
    <source>
        <strain evidence="4 5">DSM 24782</strain>
    </source>
</reference>
<keyword evidence="2 4" id="KW-0418">Kinase</keyword>
<accession>A0A4R7FFS4</accession>
<dbReference type="PROSITE" id="PS00583">
    <property type="entry name" value="PFKB_KINASES_1"/>
    <property type="match status" value="1"/>
</dbReference>
<dbReference type="PROSITE" id="PS00584">
    <property type="entry name" value="PFKB_KINASES_2"/>
    <property type="match status" value="1"/>
</dbReference>
<dbReference type="InterPro" id="IPR002173">
    <property type="entry name" value="Carboh/pur_kinase_PfkB_CS"/>
</dbReference>
<organism evidence="4 5">
    <name type="scientific">Amnibacterium kyonggiense</name>
    <dbReference type="NCBI Taxonomy" id="595671"/>
    <lineage>
        <taxon>Bacteria</taxon>
        <taxon>Bacillati</taxon>
        <taxon>Actinomycetota</taxon>
        <taxon>Actinomycetes</taxon>
        <taxon>Micrococcales</taxon>
        <taxon>Microbacteriaceae</taxon>
        <taxon>Amnibacterium</taxon>
    </lineage>
</organism>
<dbReference type="EMBL" id="SOAM01000003">
    <property type="protein sequence ID" value="TDS75720.1"/>
    <property type="molecule type" value="Genomic_DNA"/>
</dbReference>
<protein>
    <submittedName>
        <fullName evidence="4">Sugar/nucleoside kinase (Ribokinase family)</fullName>
    </submittedName>
</protein>
<dbReference type="PANTHER" id="PTHR10584:SF166">
    <property type="entry name" value="RIBOKINASE"/>
    <property type="match status" value="1"/>
</dbReference>
<keyword evidence="1" id="KW-0808">Transferase</keyword>
<proteinExistence type="predicted"/>
<dbReference type="GO" id="GO:0016301">
    <property type="term" value="F:kinase activity"/>
    <property type="evidence" value="ECO:0007669"/>
    <property type="project" value="UniProtKB-KW"/>
</dbReference>
<gene>
    <name evidence="4" type="ORF">CLV52_2827</name>
</gene>
<evidence type="ECO:0000259" key="3">
    <source>
        <dbReference type="Pfam" id="PF00294"/>
    </source>
</evidence>
<evidence type="ECO:0000256" key="2">
    <source>
        <dbReference type="ARBA" id="ARBA00022777"/>
    </source>
</evidence>
<dbReference type="RefSeq" id="WP_133766979.1">
    <property type="nucleotide sequence ID" value="NZ_BAAARP010000005.1"/>
</dbReference>
<dbReference type="SUPFAM" id="SSF53613">
    <property type="entry name" value="Ribokinase-like"/>
    <property type="match status" value="1"/>
</dbReference>
<dbReference type="Proteomes" id="UP000295344">
    <property type="component" value="Unassembled WGS sequence"/>
</dbReference>
<dbReference type="Gene3D" id="3.40.1190.20">
    <property type="match status" value="1"/>
</dbReference>
<evidence type="ECO:0000313" key="5">
    <source>
        <dbReference type="Proteomes" id="UP000295344"/>
    </source>
</evidence>
<dbReference type="InterPro" id="IPR011611">
    <property type="entry name" value="PfkB_dom"/>
</dbReference>
<dbReference type="OrthoDB" id="9808601at2"/>
<sequence>MPGVLAVGDVIDDVLVRPSGPIAPDTDTPSRIERTAGGSAANTACWLASIGVRTALVASVGDEDLQRHADLLEAAGVAPHLKASERSTGSIVVVSQGESRAMLTDRGANEDTAPEDVTDALLAEHDLLHVTGHVFAGPDRDAGWRDLFARAARAGVTTSVAPGSAGHLAAMGPDRFLRVVAGVDLLIAGLEEAQLLTGLADPTGAALALAAAHPLVVVTLGSDGSLVATRDGATPVPPVAAEVVDVTGAGDAYAAGFLAALAVGASDAEAGARAAALAALAVARVGARP</sequence>
<feature type="domain" description="Carbohydrate kinase PfkB" evidence="3">
    <location>
        <begin position="3"/>
        <end position="288"/>
    </location>
</feature>
<name>A0A4R7FFS4_9MICO</name>
<dbReference type="Pfam" id="PF00294">
    <property type="entry name" value="PfkB"/>
    <property type="match status" value="1"/>
</dbReference>